<evidence type="ECO:0000256" key="3">
    <source>
        <dbReference type="SAM" id="SignalP"/>
    </source>
</evidence>
<feature type="domain" description="Tox-ART-HYD1" evidence="4">
    <location>
        <begin position="574"/>
        <end position="660"/>
    </location>
</feature>
<evidence type="ECO:0000313" key="7">
    <source>
        <dbReference type="Proteomes" id="UP000183371"/>
    </source>
</evidence>
<dbReference type="EMBL" id="FPBD01000023">
    <property type="protein sequence ID" value="SFU17460.1"/>
    <property type="molecule type" value="Genomic_DNA"/>
</dbReference>
<gene>
    <name evidence="6" type="ORF">SAMN05444141_1232</name>
</gene>
<evidence type="ECO:0000256" key="1">
    <source>
        <dbReference type="ARBA" id="ARBA00022737"/>
    </source>
</evidence>
<dbReference type="PANTHER" id="PTHR32305:SF15">
    <property type="entry name" value="PROTEIN RHSA-RELATED"/>
    <property type="match status" value="1"/>
</dbReference>
<evidence type="ECO:0000259" key="5">
    <source>
        <dbReference type="Pfam" id="PF25023"/>
    </source>
</evidence>
<keyword evidence="1" id="KW-0677">Repeat</keyword>
<protein>
    <submittedName>
        <fullName evidence="6">RHS repeat-associated core domain-containing protein</fullName>
    </submittedName>
</protein>
<dbReference type="Pfam" id="PF15633">
    <property type="entry name" value="Tox-ART-HYD1"/>
    <property type="match status" value="1"/>
</dbReference>
<accession>A0A1I7E0K1</accession>
<dbReference type="InterPro" id="IPR056823">
    <property type="entry name" value="TEN-like_YD-shell"/>
</dbReference>
<dbReference type="Proteomes" id="UP000183371">
    <property type="component" value="Unassembled WGS sequence"/>
</dbReference>
<feature type="chain" id="PRO_5010180499" evidence="3">
    <location>
        <begin position="33"/>
        <end position="670"/>
    </location>
</feature>
<sequence length="670" mass="73971">MTKFARMIKSKQIIQKVLGLVLGLTVGAAAHASTEDVTYTYDEARAGYHNTGQLTTISNGAAIIHYDYNSHGRLVRERYIIDGQTYTRTYSYDDGNRLRARSFSDGETWPPANGQYQYDRAGRLLAIPGAINQIHYSPDAEIARIDHANGTHTLNSYDTQRKWLLGTKLAKGSQVLFEEQYTRDTVGRISKIRSNRANGNWDYTYDSINQLTAATNVGNSALTRSFTYSPSGNLLSKSDVGTYSYPAPTAARPHAPTKAGSWTFSYDGNGNMVSGKGRSLIYDGKDRPISVTMGGVTTQYVYGPDDKRLKKISGGQTTLYLGNDEEILPDGTVIKHLDGSVRRVGTTTNWIHRDHMSSVRMLTNSAGTIAAVSRYQPYGKRTDVQQAADTPRESKGWIGERDDPETGLTYLNARYYDADLARFIQSDWFDPLNKGVGTNRYAYALNNPTFYSDPSGNNIFEAIQDFFSSDEDRDLNNLERARESQRGIDEARESIANGRDTAEGLETHIRMLEQERDGYLSKIGSSDIRAAADIVLEAASLGTSGASAKSTNTVVTAVVAGAAVKIVSRRVIRVRHYTSVSSLKKIRSDNALIASDQNRVFLTKAKGKPLSPKDAENTLGIGKGKGNEIVEFDAYLDEIEVVKNPLTKTREITVKGNIDLNGRKPKFGRR</sequence>
<reference evidence="7" key="1">
    <citation type="submission" date="2016-10" db="EMBL/GenBank/DDBJ databases">
        <authorList>
            <person name="Varghese N."/>
            <person name="Submissions S."/>
        </authorList>
    </citation>
    <scope>NUCLEOTIDE SEQUENCE [LARGE SCALE GENOMIC DNA]</scope>
    <source>
        <strain evidence="7">DSM 17465</strain>
    </source>
</reference>
<feature type="domain" description="Teneurin-like YD-shell" evidence="5">
    <location>
        <begin position="89"/>
        <end position="292"/>
    </location>
</feature>
<dbReference type="RefSeq" id="WP_083417554.1">
    <property type="nucleotide sequence ID" value="NZ_FPBD01000023.1"/>
</dbReference>
<dbReference type="Pfam" id="PF25023">
    <property type="entry name" value="TEN_YD-shell"/>
    <property type="match status" value="1"/>
</dbReference>
<keyword evidence="3" id="KW-0732">Signal</keyword>
<dbReference type="InterPro" id="IPR028920">
    <property type="entry name" value="Tox-ART-HYD1_dom"/>
</dbReference>
<feature type="region of interest" description="Disordered" evidence="2">
    <location>
        <begin position="381"/>
        <end position="401"/>
    </location>
</feature>
<organism evidence="6 7">
    <name type="scientific">Pseudovibrio denitrificans</name>
    <dbReference type="NCBI Taxonomy" id="258256"/>
    <lineage>
        <taxon>Bacteria</taxon>
        <taxon>Pseudomonadati</taxon>
        <taxon>Pseudomonadota</taxon>
        <taxon>Alphaproteobacteria</taxon>
        <taxon>Hyphomicrobiales</taxon>
        <taxon>Stappiaceae</taxon>
        <taxon>Pseudovibrio</taxon>
    </lineage>
</organism>
<name>A0A1I7E0K1_9HYPH</name>
<dbReference type="Gene3D" id="2.180.10.10">
    <property type="entry name" value="RHS repeat-associated core"/>
    <property type="match status" value="1"/>
</dbReference>
<dbReference type="NCBIfam" id="TIGR03696">
    <property type="entry name" value="Rhs_assc_core"/>
    <property type="match status" value="1"/>
</dbReference>
<dbReference type="AlphaFoldDB" id="A0A1I7E0K1"/>
<evidence type="ECO:0000259" key="4">
    <source>
        <dbReference type="Pfam" id="PF15633"/>
    </source>
</evidence>
<dbReference type="InterPro" id="IPR022385">
    <property type="entry name" value="Rhs_assc_core"/>
</dbReference>
<feature type="signal peptide" evidence="3">
    <location>
        <begin position="1"/>
        <end position="32"/>
    </location>
</feature>
<evidence type="ECO:0000313" key="6">
    <source>
        <dbReference type="EMBL" id="SFU17460.1"/>
    </source>
</evidence>
<proteinExistence type="predicted"/>
<feature type="compositionally biased region" description="Basic and acidic residues" evidence="2">
    <location>
        <begin position="390"/>
        <end position="401"/>
    </location>
</feature>
<dbReference type="InterPro" id="IPR050708">
    <property type="entry name" value="T6SS_VgrG/RHS"/>
</dbReference>
<keyword evidence="7" id="KW-1185">Reference proteome</keyword>
<evidence type="ECO:0000256" key="2">
    <source>
        <dbReference type="SAM" id="MobiDB-lite"/>
    </source>
</evidence>
<dbReference type="PANTHER" id="PTHR32305">
    <property type="match status" value="1"/>
</dbReference>